<dbReference type="KEGG" id="stsi:A4E84_19260"/>
<name>A0A143C1Q6_9ACTN</name>
<keyword evidence="3" id="KW-1185">Reference proteome</keyword>
<proteinExistence type="predicted"/>
<evidence type="ECO:0000313" key="3">
    <source>
        <dbReference type="Proteomes" id="UP000076096"/>
    </source>
</evidence>
<feature type="signal peptide" evidence="1">
    <location>
        <begin position="1"/>
        <end position="27"/>
    </location>
</feature>
<gene>
    <name evidence="2" type="ORF">A4E84_19260</name>
</gene>
<sequence length="189" mass="19766">MPMHKDVRMMRPARALLPLLLVPVLLTGCGAGKSSGTAADSADLDAAAGDWGVAPELVYVTKVSGYTVLRESVGEYNNEFAAAYGSEKGVGKFGLFVGRGTMTAESCPEQPLGEVSEKRVTCEHAGDAWYRKAGGSHEYAVPDDGVVIHLIADVDKVDRAVLRKAAEAAHRPDDAELAALLPTGNGAGT</sequence>
<dbReference type="Proteomes" id="UP000076096">
    <property type="component" value="Chromosome"/>
</dbReference>
<feature type="chain" id="PRO_5039179119" description="Lipoprotein" evidence="1">
    <location>
        <begin position="28"/>
        <end position="189"/>
    </location>
</feature>
<protein>
    <recommendedName>
        <fullName evidence="4">Lipoprotein</fullName>
    </recommendedName>
</protein>
<dbReference type="EMBL" id="CP015098">
    <property type="protein sequence ID" value="AMW11446.1"/>
    <property type="molecule type" value="Genomic_DNA"/>
</dbReference>
<evidence type="ECO:0008006" key="4">
    <source>
        <dbReference type="Google" id="ProtNLM"/>
    </source>
</evidence>
<organism evidence="2 3">
    <name type="scientific">Streptomyces qaidamensis</name>
    <dbReference type="NCBI Taxonomy" id="1783515"/>
    <lineage>
        <taxon>Bacteria</taxon>
        <taxon>Bacillati</taxon>
        <taxon>Actinomycetota</taxon>
        <taxon>Actinomycetes</taxon>
        <taxon>Kitasatosporales</taxon>
        <taxon>Streptomycetaceae</taxon>
        <taxon>Streptomyces</taxon>
        <taxon>Streptomyces aurantiacus group</taxon>
    </lineage>
</organism>
<dbReference type="AlphaFoldDB" id="A0A143C1Q6"/>
<dbReference type="PROSITE" id="PS51257">
    <property type="entry name" value="PROKAR_LIPOPROTEIN"/>
    <property type="match status" value="1"/>
</dbReference>
<evidence type="ECO:0000313" key="2">
    <source>
        <dbReference type="EMBL" id="AMW11446.1"/>
    </source>
</evidence>
<reference evidence="3" key="1">
    <citation type="submission" date="2016-04" db="EMBL/GenBank/DDBJ databases">
        <authorList>
            <person name="Zhang B."/>
        </authorList>
    </citation>
    <scope>NUCLEOTIDE SEQUENCE [LARGE SCALE GENOMIC DNA]</scope>
    <source>
        <strain evidence="3">S10</strain>
    </source>
</reference>
<accession>A0A143C1Q6</accession>
<dbReference type="STRING" id="1783515.A4E84_19260"/>
<keyword evidence="1" id="KW-0732">Signal</keyword>
<evidence type="ECO:0000256" key="1">
    <source>
        <dbReference type="SAM" id="SignalP"/>
    </source>
</evidence>